<keyword evidence="2" id="KW-1185">Reference proteome</keyword>
<sequence length="205" mass="22805">MLHTCSSSDDITNDDDPQSQSNYMYYSITGSAVNHSFTISESQEIENDNITILGHVYNEGTTQVASLVFARSLPGDDFKEIYMTLPTNIGEFALGEIETGSTGNITEEPIFNMKFLFGELYAFYDGDNDGDNDLLTHLLSKNISLTITEYEETYNDFGILTLGHIKGSFEGQAYYKAYTGPTSEPEELLHSVTGSFEYTIPNNNL</sequence>
<evidence type="ECO:0000313" key="2">
    <source>
        <dbReference type="Proteomes" id="UP001501682"/>
    </source>
</evidence>
<organism evidence="1 2">
    <name type="scientific">Winogradskyella damuponensis</name>
    <dbReference type="NCBI Taxonomy" id="943939"/>
    <lineage>
        <taxon>Bacteria</taxon>
        <taxon>Pseudomonadati</taxon>
        <taxon>Bacteroidota</taxon>
        <taxon>Flavobacteriia</taxon>
        <taxon>Flavobacteriales</taxon>
        <taxon>Flavobacteriaceae</taxon>
        <taxon>Winogradskyella</taxon>
    </lineage>
</organism>
<proteinExistence type="predicted"/>
<name>A0ABP8CJK1_9FLAO</name>
<dbReference type="Proteomes" id="UP001501682">
    <property type="component" value="Unassembled WGS sequence"/>
</dbReference>
<protein>
    <submittedName>
        <fullName evidence="1">Uncharacterized protein</fullName>
    </submittedName>
</protein>
<comment type="caution">
    <text evidence="1">The sequence shown here is derived from an EMBL/GenBank/DDBJ whole genome shotgun (WGS) entry which is preliminary data.</text>
</comment>
<gene>
    <name evidence="1" type="ORF">GCM10022292_00180</name>
</gene>
<evidence type="ECO:0000313" key="1">
    <source>
        <dbReference type="EMBL" id="GAA4239903.1"/>
    </source>
</evidence>
<reference evidence="2" key="1">
    <citation type="journal article" date="2019" name="Int. J. Syst. Evol. Microbiol.">
        <title>The Global Catalogue of Microorganisms (GCM) 10K type strain sequencing project: providing services to taxonomists for standard genome sequencing and annotation.</title>
        <authorList>
            <consortium name="The Broad Institute Genomics Platform"/>
            <consortium name="The Broad Institute Genome Sequencing Center for Infectious Disease"/>
            <person name="Wu L."/>
            <person name="Ma J."/>
        </authorList>
    </citation>
    <scope>NUCLEOTIDE SEQUENCE [LARGE SCALE GENOMIC DNA]</scope>
    <source>
        <strain evidence="2">JCM 17633</strain>
    </source>
</reference>
<accession>A0ABP8CJK1</accession>
<dbReference type="EMBL" id="BAABCB010000002">
    <property type="protein sequence ID" value="GAA4239903.1"/>
    <property type="molecule type" value="Genomic_DNA"/>
</dbReference>